<keyword evidence="1" id="KW-0813">Transport</keyword>
<protein>
    <submittedName>
        <fullName evidence="10">ABC transporter</fullName>
    </submittedName>
</protein>
<dbReference type="EMBL" id="MRVI01000002">
    <property type="protein sequence ID" value="OOC58447.1"/>
    <property type="molecule type" value="Genomic_DNA"/>
</dbReference>
<keyword evidence="5" id="KW-1278">Translocase</keyword>
<comment type="caution">
    <text evidence="10">The sequence shown here is derived from an EMBL/GenBank/DDBJ whole genome shotgun (WGS) entry which is preliminary data.</text>
</comment>
<organism evidence="10 11">
    <name type="scientific">Paenibacillus ihbetae</name>
    <dbReference type="NCBI Taxonomy" id="1870820"/>
    <lineage>
        <taxon>Bacteria</taxon>
        <taxon>Bacillati</taxon>
        <taxon>Bacillota</taxon>
        <taxon>Bacilli</taxon>
        <taxon>Bacillales</taxon>
        <taxon>Paenibacillaceae</taxon>
        <taxon>Paenibacillus</taxon>
    </lineage>
</organism>
<dbReference type="PANTHER" id="PTHR43166:SF30">
    <property type="entry name" value="METHIONINE IMPORT ATP-BINDING PROTEIN METN"/>
    <property type="match status" value="1"/>
</dbReference>
<dbReference type="Pfam" id="PF00005">
    <property type="entry name" value="ABC_tran"/>
    <property type="match status" value="1"/>
</dbReference>
<dbReference type="InterPro" id="IPR003593">
    <property type="entry name" value="AAA+_ATPase"/>
</dbReference>
<keyword evidence="6" id="KW-0029">Amino-acid transport</keyword>
<dbReference type="Gene3D" id="3.40.50.300">
    <property type="entry name" value="P-loop containing nucleotide triphosphate hydrolases"/>
    <property type="match status" value="1"/>
</dbReference>
<evidence type="ECO:0000256" key="4">
    <source>
        <dbReference type="ARBA" id="ARBA00022840"/>
    </source>
</evidence>
<evidence type="ECO:0000256" key="6">
    <source>
        <dbReference type="ARBA" id="ARBA00022970"/>
    </source>
</evidence>
<dbReference type="InterPro" id="IPR017871">
    <property type="entry name" value="ABC_transporter-like_CS"/>
</dbReference>
<evidence type="ECO:0000256" key="8">
    <source>
        <dbReference type="SAM" id="MobiDB-lite"/>
    </source>
</evidence>
<proteinExistence type="predicted"/>
<feature type="region of interest" description="Disordered" evidence="8">
    <location>
        <begin position="224"/>
        <end position="255"/>
    </location>
</feature>
<evidence type="ECO:0000256" key="7">
    <source>
        <dbReference type="ARBA" id="ARBA00023136"/>
    </source>
</evidence>
<dbReference type="PROSITE" id="PS00211">
    <property type="entry name" value="ABC_TRANSPORTER_1"/>
    <property type="match status" value="1"/>
</dbReference>
<accession>A0ABX3JRU4</accession>
<evidence type="ECO:0000256" key="5">
    <source>
        <dbReference type="ARBA" id="ARBA00022967"/>
    </source>
</evidence>
<dbReference type="PROSITE" id="PS50893">
    <property type="entry name" value="ABC_TRANSPORTER_2"/>
    <property type="match status" value="1"/>
</dbReference>
<dbReference type="InterPro" id="IPR050086">
    <property type="entry name" value="MetN_ABC_transporter-like"/>
</dbReference>
<dbReference type="InterPro" id="IPR041701">
    <property type="entry name" value="MetN_ABC"/>
</dbReference>
<feature type="compositionally biased region" description="Basic and acidic residues" evidence="8">
    <location>
        <begin position="242"/>
        <end position="255"/>
    </location>
</feature>
<evidence type="ECO:0000259" key="9">
    <source>
        <dbReference type="PROSITE" id="PS50893"/>
    </source>
</evidence>
<dbReference type="RefSeq" id="WP_077569362.1">
    <property type="nucleotide sequence ID" value="NZ_CP016809.1"/>
</dbReference>
<evidence type="ECO:0000313" key="10">
    <source>
        <dbReference type="EMBL" id="OOC58447.1"/>
    </source>
</evidence>
<gene>
    <name evidence="10" type="ORF">BBD40_22290</name>
</gene>
<reference evidence="10 11" key="1">
    <citation type="submission" date="2016-12" db="EMBL/GenBank/DDBJ databases">
        <title>Genome sequencing and description of Paenibacillus sp. nov. from high altitude lake in the Indian Trans- Himalayas.</title>
        <authorList>
            <person name="Kiran S."/>
            <person name="Swarnkar M.K."/>
            <person name="Rana A."/>
            <person name="Tewari R."/>
            <person name="Gulati A."/>
        </authorList>
    </citation>
    <scope>NUCLEOTIDE SEQUENCE [LARGE SCALE GENOMIC DNA]</scope>
    <source>
        <strain evidence="10 11">IHBB 9951</strain>
    </source>
</reference>
<dbReference type="InterPro" id="IPR027417">
    <property type="entry name" value="P-loop_NTPase"/>
</dbReference>
<dbReference type="CDD" id="cd03258">
    <property type="entry name" value="ABC_MetN_methionine_transporter"/>
    <property type="match status" value="1"/>
</dbReference>
<keyword evidence="11" id="KW-1185">Reference proteome</keyword>
<keyword evidence="2" id="KW-1003">Cell membrane</keyword>
<evidence type="ECO:0000256" key="1">
    <source>
        <dbReference type="ARBA" id="ARBA00022448"/>
    </source>
</evidence>
<dbReference type="Proteomes" id="UP000189059">
    <property type="component" value="Unassembled WGS sequence"/>
</dbReference>
<evidence type="ECO:0000256" key="3">
    <source>
        <dbReference type="ARBA" id="ARBA00022741"/>
    </source>
</evidence>
<dbReference type="InterPro" id="IPR003439">
    <property type="entry name" value="ABC_transporter-like_ATP-bd"/>
</dbReference>
<keyword evidence="7" id="KW-0472">Membrane</keyword>
<dbReference type="SUPFAM" id="SSF52540">
    <property type="entry name" value="P-loop containing nucleoside triphosphate hydrolases"/>
    <property type="match status" value="1"/>
</dbReference>
<name>A0ABX3JRU4_9BACL</name>
<evidence type="ECO:0000313" key="11">
    <source>
        <dbReference type="Proteomes" id="UP000189059"/>
    </source>
</evidence>
<evidence type="ECO:0000256" key="2">
    <source>
        <dbReference type="ARBA" id="ARBA00022475"/>
    </source>
</evidence>
<keyword evidence="4" id="KW-0067">ATP-binding</keyword>
<dbReference type="PANTHER" id="PTHR43166">
    <property type="entry name" value="AMINO ACID IMPORT ATP-BINDING PROTEIN"/>
    <property type="match status" value="1"/>
</dbReference>
<feature type="domain" description="ABC transporter" evidence="9">
    <location>
        <begin position="2"/>
        <end position="241"/>
    </location>
</feature>
<keyword evidence="3" id="KW-0547">Nucleotide-binding</keyword>
<sequence length="255" mass="27563">MISLQKVNKSFVDGNEQYQVIDNVSLDIAEGTIHGIIGPSGAGKSTLLRMMNVLESPDSGSVQVNGLELTSLGSRALREARRSIGMIFQHFQLVGNRTAYGNVALPLELAKVPRADREQRVLEVMRYVGLEDKMRQYPAQLSGGQKQRVAIARALANSPSVLLCDEPTSSLDPKTTSGILDVLRKINRELGVTIVIVSHEMDAVHAICDRVSVMEKGRLTSTYDVNSSSGLSRTGLAAEASEASREAEEADNGRA</sequence>
<dbReference type="SMART" id="SM00382">
    <property type="entry name" value="AAA"/>
    <property type="match status" value="1"/>
</dbReference>